<accession>A0A3L6ZW41</accession>
<feature type="domain" description="Integrase catalytic" evidence="1">
    <location>
        <begin position="52"/>
        <end position="185"/>
    </location>
</feature>
<dbReference type="InterPro" id="IPR036397">
    <property type="entry name" value="RNaseH_sf"/>
</dbReference>
<dbReference type="InterPro" id="IPR012337">
    <property type="entry name" value="RNaseH-like_sf"/>
</dbReference>
<evidence type="ECO:0000313" key="3">
    <source>
        <dbReference type="Proteomes" id="UP000272503"/>
    </source>
</evidence>
<evidence type="ECO:0000259" key="1">
    <source>
        <dbReference type="PROSITE" id="PS50994"/>
    </source>
</evidence>
<dbReference type="Proteomes" id="UP000272503">
    <property type="component" value="Unassembled WGS sequence"/>
</dbReference>
<dbReference type="OrthoDB" id="4281720at2"/>
<dbReference type="EMBL" id="RCUX01000019">
    <property type="protein sequence ID" value="RLP72223.1"/>
    <property type="molecule type" value="Genomic_DNA"/>
</dbReference>
<dbReference type="GO" id="GO:0003676">
    <property type="term" value="F:nucleic acid binding"/>
    <property type="evidence" value="ECO:0007669"/>
    <property type="project" value="InterPro"/>
</dbReference>
<evidence type="ECO:0000313" key="2">
    <source>
        <dbReference type="EMBL" id="RLP72223.1"/>
    </source>
</evidence>
<sequence length="235" mass="26417">MRVTPNHLWLRNPVTVLEAVYAVRTNALFDAHQDDQEFGHRFLADEARAAGKKAGPPVHKYLVLREFTVSSSNELWLPDISEHWTAEGNLYRCAAKDVYARRIVGYSISDRMRPSVAVDALNSAGTRHGDVSGCVVHSDRGPQFRSRRFVGMINRHEMVGSMARVGAAADNAAMKSFFSLLRKDILNRRPRVCREAMVTWIEQKTSHRRHGQARLGCLTPIECETIMNTTTTLAA</sequence>
<dbReference type="InterPro" id="IPR050900">
    <property type="entry name" value="Transposase_IS3/IS150/IS904"/>
</dbReference>
<comment type="caution">
    <text evidence="2">The sequence shown here is derived from an EMBL/GenBank/DDBJ whole genome shotgun (WGS) entry which is preliminary data.</text>
</comment>
<name>A0A3L6ZW41_9MICO</name>
<dbReference type="PANTHER" id="PTHR46889:SF4">
    <property type="entry name" value="TRANSPOSASE INSO FOR INSERTION SEQUENCE ELEMENT IS911B-RELATED"/>
    <property type="match status" value="1"/>
</dbReference>
<proteinExistence type="predicted"/>
<keyword evidence="3" id="KW-1185">Reference proteome</keyword>
<protein>
    <recommendedName>
        <fullName evidence="1">Integrase catalytic domain-containing protein</fullName>
    </recommendedName>
</protein>
<dbReference type="SUPFAM" id="SSF53098">
    <property type="entry name" value="Ribonuclease H-like"/>
    <property type="match status" value="1"/>
</dbReference>
<dbReference type="AlphaFoldDB" id="A0A3L6ZW41"/>
<dbReference type="Gene3D" id="3.30.420.10">
    <property type="entry name" value="Ribonuclease H-like superfamily/Ribonuclease H"/>
    <property type="match status" value="1"/>
</dbReference>
<dbReference type="RefSeq" id="WP_121649848.1">
    <property type="nucleotide sequence ID" value="NZ_RCUX01000019.1"/>
</dbReference>
<dbReference type="PROSITE" id="PS50994">
    <property type="entry name" value="INTEGRASE"/>
    <property type="match status" value="1"/>
</dbReference>
<dbReference type="Pfam" id="PF00665">
    <property type="entry name" value="rve"/>
    <property type="match status" value="1"/>
</dbReference>
<dbReference type="GO" id="GO:0015074">
    <property type="term" value="P:DNA integration"/>
    <property type="evidence" value="ECO:0007669"/>
    <property type="project" value="InterPro"/>
</dbReference>
<gene>
    <name evidence="2" type="ORF">D9V32_15640</name>
</gene>
<organism evidence="2 3">
    <name type="scientific">Mycetocola tolaasinivorans</name>
    <dbReference type="NCBI Taxonomy" id="76635"/>
    <lineage>
        <taxon>Bacteria</taxon>
        <taxon>Bacillati</taxon>
        <taxon>Actinomycetota</taxon>
        <taxon>Actinomycetes</taxon>
        <taxon>Micrococcales</taxon>
        <taxon>Microbacteriaceae</taxon>
        <taxon>Mycetocola</taxon>
    </lineage>
</organism>
<reference evidence="2 3" key="1">
    <citation type="submission" date="2018-10" db="EMBL/GenBank/DDBJ databases">
        <authorList>
            <person name="Li J."/>
        </authorList>
    </citation>
    <scope>NUCLEOTIDE SEQUENCE [LARGE SCALE GENOMIC DNA]</scope>
    <source>
        <strain evidence="2 3">IF 016277</strain>
    </source>
</reference>
<dbReference type="InterPro" id="IPR001584">
    <property type="entry name" value="Integrase_cat-core"/>
</dbReference>
<dbReference type="PANTHER" id="PTHR46889">
    <property type="entry name" value="TRANSPOSASE INSF FOR INSERTION SEQUENCE IS3B-RELATED"/>
    <property type="match status" value="1"/>
</dbReference>